<proteinExistence type="predicted"/>
<evidence type="ECO:0000313" key="1">
    <source>
        <dbReference type="EMBL" id="MCQ4629141.1"/>
    </source>
</evidence>
<evidence type="ECO:0000313" key="2">
    <source>
        <dbReference type="Proteomes" id="UP000996601"/>
    </source>
</evidence>
<reference evidence="1" key="1">
    <citation type="submission" date="2021-07" db="EMBL/GenBank/DDBJ databases">
        <title>Shinella sp. nov., a novel member of the genus Shinella from water.</title>
        <authorList>
            <person name="Deng Y."/>
        </authorList>
    </citation>
    <scope>NUCLEOTIDE SEQUENCE</scope>
    <source>
        <strain evidence="1">CPCC 100929</strain>
    </source>
</reference>
<dbReference type="EMBL" id="WHSB02000001">
    <property type="protein sequence ID" value="MCQ4629141.1"/>
    <property type="molecule type" value="Genomic_DNA"/>
</dbReference>
<sequence>MANNDDPIAGISEGEDVSTALAQLMPRDLVFSMRFMGESQHLMQNHFQQFILQELAMAGITPETHPMLHAFAEKHALMLRDFVFSGVSLSRQFRVGEMEQLTGDMLIRVDVWDQLRSHVSMAERQFRTQLPDLPTILEAWKAPEAGGTVRR</sequence>
<name>A0ABT1R1Z0_9HYPH</name>
<protein>
    <submittedName>
        <fullName evidence="1">Uncharacterized protein</fullName>
    </submittedName>
</protein>
<comment type="caution">
    <text evidence="1">The sequence shown here is derived from an EMBL/GenBank/DDBJ whole genome shotgun (WGS) entry which is preliminary data.</text>
</comment>
<dbReference type="Proteomes" id="UP000996601">
    <property type="component" value="Unassembled WGS sequence"/>
</dbReference>
<organism evidence="1 2">
    <name type="scientific">Shinella lacus</name>
    <dbReference type="NCBI Taxonomy" id="2654216"/>
    <lineage>
        <taxon>Bacteria</taxon>
        <taxon>Pseudomonadati</taxon>
        <taxon>Pseudomonadota</taxon>
        <taxon>Alphaproteobacteria</taxon>
        <taxon>Hyphomicrobiales</taxon>
        <taxon>Rhizobiaceae</taxon>
        <taxon>Shinella</taxon>
    </lineage>
</organism>
<gene>
    <name evidence="1" type="ORF">GB927_003775</name>
</gene>
<keyword evidence="2" id="KW-1185">Reference proteome</keyword>
<accession>A0ABT1R1Z0</accession>
<dbReference type="RefSeq" id="WP_256115245.1">
    <property type="nucleotide sequence ID" value="NZ_WHSB02000001.1"/>
</dbReference>